<dbReference type="GO" id="GO:0042597">
    <property type="term" value="C:periplasmic space"/>
    <property type="evidence" value="ECO:0007669"/>
    <property type="project" value="UniProtKB-ARBA"/>
</dbReference>
<dbReference type="EMBL" id="ABEE02000016">
    <property type="protein sequence ID" value="EDP23913.1"/>
    <property type="molecule type" value="Genomic_DNA"/>
</dbReference>
<dbReference type="AlphaFoldDB" id="A8SJU9"/>
<dbReference type="eggNOG" id="COG0747">
    <property type="taxonomic scope" value="Bacteria"/>
</dbReference>
<evidence type="ECO:0000256" key="4">
    <source>
        <dbReference type="ARBA" id="ARBA00022729"/>
    </source>
</evidence>
<dbReference type="InterPro" id="IPR000914">
    <property type="entry name" value="SBP_5_dom"/>
</dbReference>
<evidence type="ECO:0000313" key="8">
    <source>
        <dbReference type="Proteomes" id="UP000003162"/>
    </source>
</evidence>
<feature type="domain" description="Solute-binding protein family 5" evidence="6">
    <location>
        <begin position="140"/>
        <end position="522"/>
    </location>
</feature>
<evidence type="ECO:0000256" key="3">
    <source>
        <dbReference type="ARBA" id="ARBA00022448"/>
    </source>
</evidence>
<feature type="region of interest" description="Disordered" evidence="5">
    <location>
        <begin position="44"/>
        <end position="69"/>
    </location>
</feature>
<comment type="caution">
    <text evidence="7">The sequence shown here is derived from an EMBL/GenBank/DDBJ whole genome shotgun (WGS) entry which is preliminary data.</text>
</comment>
<name>A8SJU9_9FIRM</name>
<keyword evidence="3" id="KW-0813">Transport</keyword>
<dbReference type="CDD" id="cd08510">
    <property type="entry name" value="PBP2_Lactococcal_OppA_like"/>
    <property type="match status" value="1"/>
</dbReference>
<reference evidence="7 8" key="1">
    <citation type="submission" date="2007-09" db="EMBL/GenBank/DDBJ databases">
        <title>Draft genome sequence of Peptostreptococcus micros (ATCC 33270).</title>
        <authorList>
            <person name="Sudarsanam P."/>
            <person name="Ley R."/>
            <person name="Guruge J."/>
            <person name="Turnbaugh P.J."/>
            <person name="Mahowald M."/>
            <person name="Liep D."/>
            <person name="Gordon J."/>
        </authorList>
    </citation>
    <scope>NUCLEOTIDE SEQUENCE [LARGE SCALE GENOMIC DNA]</scope>
    <source>
        <strain evidence="7 8">ATCC 33270</strain>
    </source>
</reference>
<evidence type="ECO:0000256" key="1">
    <source>
        <dbReference type="ARBA" id="ARBA00004196"/>
    </source>
</evidence>
<proteinExistence type="inferred from homology"/>
<dbReference type="GO" id="GO:0030313">
    <property type="term" value="C:cell envelope"/>
    <property type="evidence" value="ECO:0007669"/>
    <property type="project" value="UniProtKB-SubCell"/>
</dbReference>
<reference evidence="7 8" key="2">
    <citation type="submission" date="2007-09" db="EMBL/GenBank/DDBJ databases">
        <authorList>
            <person name="Fulton L."/>
            <person name="Clifton S."/>
            <person name="Fulton B."/>
            <person name="Xu J."/>
            <person name="Minx P."/>
            <person name="Pepin K.H."/>
            <person name="Johnson M."/>
            <person name="Thiruvilangam P."/>
            <person name="Bhonagiri V."/>
            <person name="Nash W.E."/>
            <person name="Mardis E.R."/>
            <person name="Wilson R.K."/>
        </authorList>
    </citation>
    <scope>NUCLEOTIDE SEQUENCE [LARGE SCALE GENOMIC DNA]</scope>
    <source>
        <strain evidence="7 8">ATCC 33270</strain>
    </source>
</reference>
<dbReference type="HOGENOM" id="CLU_017028_8_0_9"/>
<dbReference type="PANTHER" id="PTHR30290">
    <property type="entry name" value="PERIPLASMIC BINDING COMPONENT OF ABC TRANSPORTER"/>
    <property type="match status" value="1"/>
</dbReference>
<dbReference type="InterPro" id="IPR039424">
    <property type="entry name" value="SBP_5"/>
</dbReference>
<evidence type="ECO:0000259" key="6">
    <source>
        <dbReference type="Pfam" id="PF00496"/>
    </source>
</evidence>
<comment type="similarity">
    <text evidence="2">Belongs to the bacterial solute-binding protein 5 family.</text>
</comment>
<gene>
    <name evidence="7" type="ORF">PEPMIC_00492</name>
</gene>
<dbReference type="Gene3D" id="3.40.190.10">
    <property type="entry name" value="Periplasmic binding protein-like II"/>
    <property type="match status" value="1"/>
</dbReference>
<dbReference type="PANTHER" id="PTHR30290:SF10">
    <property type="entry name" value="PERIPLASMIC OLIGOPEPTIDE-BINDING PROTEIN-RELATED"/>
    <property type="match status" value="1"/>
</dbReference>
<dbReference type="GO" id="GO:0043190">
    <property type="term" value="C:ATP-binding cassette (ABC) transporter complex"/>
    <property type="evidence" value="ECO:0007669"/>
    <property type="project" value="InterPro"/>
</dbReference>
<evidence type="ECO:0000313" key="7">
    <source>
        <dbReference type="EMBL" id="EDP23913.1"/>
    </source>
</evidence>
<dbReference type="SUPFAM" id="SSF53850">
    <property type="entry name" value="Periplasmic binding protein-like II"/>
    <property type="match status" value="1"/>
</dbReference>
<dbReference type="Pfam" id="PF00496">
    <property type="entry name" value="SBP_bac_5"/>
    <property type="match status" value="1"/>
</dbReference>
<dbReference type="PIRSF" id="PIRSF002741">
    <property type="entry name" value="MppA"/>
    <property type="match status" value="1"/>
</dbReference>
<sequence length="621" mass="69290">MLIRKRFILKIIIFSQGGLKMKKASKLTALALAGLMILSGCGAKSGKDGKDGKDGKKEETGFKPNPVVENEGNAIENGTLKIGIIGESPFKGVFHEAFAQDNFDMTIMNWVGMGGFFDSDPDYKNGNTGQGKIEFKPKEKKAIITIHEKATWSDGVPVTAKDFLRYYLIIGHKDYEGVRFGTDYLNVVGMKEYHDGKAKDVSGVKIIDDKHLEITFKEFDHSIYWGKGIPYNPVPDHVYKDIPIKEQESHEATRKHPLSCGSHVIKEIVPGQQVVAEANPYYAFGKPKTPRMEIKIVPSSQVVAASKSGEYDIIDSFSSDLYEKFAALKNGKIASNYYGGYNYLGFKLGKYDKDKGEVVTNPDAKMADKNLRKAMAMAVDRDTINKKLQKGLSIPLYQIIPPMFSTIYDKDYQGIKYNLEEAKKLLDEAGYKDTNGDGIREDKNGKPLKIKFAAMQGGATQEPTVSFLIQQWKAIGLDVELTTGRLIEFNSFYEKLGADDPEIDVYMGGWSTGSNPDPSGFYGKHESFNFQRFTSPELDKLLANIVSLDNTDPEVRKKHYAELSKYLINDEAIVVPVFSSTTKAFVNNRVKKYDISSPQEGKAPFRNSDIELTKDAPEVDK</sequence>
<evidence type="ECO:0000256" key="5">
    <source>
        <dbReference type="SAM" id="MobiDB-lite"/>
    </source>
</evidence>
<organism evidence="7 8">
    <name type="scientific">Parvimonas micra ATCC 33270</name>
    <dbReference type="NCBI Taxonomy" id="411465"/>
    <lineage>
        <taxon>Bacteria</taxon>
        <taxon>Bacillati</taxon>
        <taxon>Bacillota</taxon>
        <taxon>Tissierellia</taxon>
        <taxon>Tissierellales</taxon>
        <taxon>Peptoniphilaceae</taxon>
        <taxon>Parvimonas</taxon>
    </lineage>
</organism>
<dbReference type="GO" id="GO:1904680">
    <property type="term" value="F:peptide transmembrane transporter activity"/>
    <property type="evidence" value="ECO:0007669"/>
    <property type="project" value="TreeGrafter"/>
</dbReference>
<accession>A8SJU9</accession>
<keyword evidence="4" id="KW-0732">Signal</keyword>
<comment type="subcellular location">
    <subcellularLocation>
        <location evidence="1">Cell envelope</location>
    </subcellularLocation>
</comment>
<evidence type="ECO:0000256" key="2">
    <source>
        <dbReference type="ARBA" id="ARBA00005695"/>
    </source>
</evidence>
<dbReference type="InterPro" id="IPR030678">
    <property type="entry name" value="Peptide/Ni-bd"/>
</dbReference>
<dbReference type="GO" id="GO:0015833">
    <property type="term" value="P:peptide transport"/>
    <property type="evidence" value="ECO:0007669"/>
    <property type="project" value="TreeGrafter"/>
</dbReference>
<protein>
    <submittedName>
        <fullName evidence="7">ABC transporter, substrate-binding protein, family 5</fullName>
    </submittedName>
</protein>
<dbReference type="Gene3D" id="3.10.105.10">
    <property type="entry name" value="Dipeptide-binding Protein, Domain 3"/>
    <property type="match status" value="1"/>
</dbReference>
<dbReference type="Proteomes" id="UP000003162">
    <property type="component" value="Unassembled WGS sequence"/>
</dbReference>
<feature type="compositionally biased region" description="Basic and acidic residues" evidence="5">
    <location>
        <begin position="45"/>
        <end position="61"/>
    </location>
</feature>
<feature type="compositionally biased region" description="Basic and acidic residues" evidence="5">
    <location>
        <begin position="608"/>
        <end position="621"/>
    </location>
</feature>
<feature type="region of interest" description="Disordered" evidence="5">
    <location>
        <begin position="596"/>
        <end position="621"/>
    </location>
</feature>